<dbReference type="PANTHER" id="PTHR45713">
    <property type="entry name" value="FTP DOMAIN-CONTAINING PROTEIN"/>
    <property type="match status" value="1"/>
</dbReference>
<proteinExistence type="predicted"/>
<dbReference type="EMBL" id="CP111014">
    <property type="protein sequence ID" value="WAQ99448.1"/>
    <property type="molecule type" value="Genomic_DNA"/>
</dbReference>
<feature type="region of interest" description="Disordered" evidence="1">
    <location>
        <begin position="211"/>
        <end position="237"/>
    </location>
</feature>
<feature type="signal peptide" evidence="2">
    <location>
        <begin position="1"/>
        <end position="19"/>
    </location>
</feature>
<reference evidence="4" key="1">
    <citation type="submission" date="2022-11" db="EMBL/GenBank/DDBJ databases">
        <title>Centuries of genome instability and evolution in soft-shell clam transmissible cancer (bioRxiv).</title>
        <authorList>
            <person name="Hart S.F.M."/>
            <person name="Yonemitsu M.A."/>
            <person name="Giersch R.M."/>
            <person name="Beal B.F."/>
            <person name="Arriagada G."/>
            <person name="Davis B.W."/>
            <person name="Ostrander E.A."/>
            <person name="Goff S.P."/>
            <person name="Metzger M.J."/>
        </authorList>
    </citation>
    <scope>NUCLEOTIDE SEQUENCE</scope>
    <source>
        <strain evidence="4">MELC-2E11</strain>
        <tissue evidence="4">Siphon/mantle</tissue>
    </source>
</reference>
<dbReference type="InterPro" id="IPR000421">
    <property type="entry name" value="FA58C"/>
</dbReference>
<sequence length="369" mass="42211">MFVVLEWITFLCLVLRVAGVPGTDCTVDNDGIGRLGPQCEFMCWCKDRGECDQTSGTCKAGCVRGMFGPRCQYHDIAHDQKKYARHSDNLKQHRYAELAVDNDPNTCSSTAFENITRTEPPWWRYMSNFSVSVTNIPSYQSVNKTYWPLEEHFCYQYQGDGFILEKEREYAIFKFFCRPLSLGNTIKITLGSTETQLELCDVNIKQGRSIAHSKQTSSSPANKGNANNAVDGSHDNKKKSRCFRSIQSDPWWQVDLGRISIIRELRLTPFHEDIEKSFSGYEVNISIEENNSTWKTVFKDDESGQMYVNLTVAVRHIRIYRQDKTRLILCEVDVFEVCGYRRWGGSCEKDCYCGDDAPCDMYTGVCPGT</sequence>
<feature type="compositionally biased region" description="Polar residues" evidence="1">
    <location>
        <begin position="212"/>
        <end position="230"/>
    </location>
</feature>
<organism evidence="4 5">
    <name type="scientific">Mya arenaria</name>
    <name type="common">Soft-shell clam</name>
    <dbReference type="NCBI Taxonomy" id="6604"/>
    <lineage>
        <taxon>Eukaryota</taxon>
        <taxon>Metazoa</taxon>
        <taxon>Spiralia</taxon>
        <taxon>Lophotrochozoa</taxon>
        <taxon>Mollusca</taxon>
        <taxon>Bivalvia</taxon>
        <taxon>Autobranchia</taxon>
        <taxon>Heteroconchia</taxon>
        <taxon>Euheterodonta</taxon>
        <taxon>Imparidentia</taxon>
        <taxon>Neoheterodontei</taxon>
        <taxon>Myida</taxon>
        <taxon>Myoidea</taxon>
        <taxon>Myidae</taxon>
        <taxon>Mya</taxon>
    </lineage>
</organism>
<protein>
    <recommendedName>
        <fullName evidence="3">F5/8 type C domain-containing protein</fullName>
    </recommendedName>
</protein>
<evidence type="ECO:0000259" key="3">
    <source>
        <dbReference type="Pfam" id="PF00754"/>
    </source>
</evidence>
<dbReference type="Pfam" id="PF00754">
    <property type="entry name" value="F5_F8_type_C"/>
    <property type="match status" value="1"/>
</dbReference>
<accession>A0ABY7DTL9</accession>
<dbReference type="Gene3D" id="2.60.120.260">
    <property type="entry name" value="Galactose-binding domain-like"/>
    <property type="match status" value="1"/>
</dbReference>
<feature type="non-terminal residue" evidence="4">
    <location>
        <position position="369"/>
    </location>
</feature>
<feature type="chain" id="PRO_5046211598" description="F5/8 type C domain-containing protein" evidence="2">
    <location>
        <begin position="20"/>
        <end position="369"/>
    </location>
</feature>
<feature type="domain" description="F5/8 type C" evidence="3">
    <location>
        <begin position="216"/>
        <end position="323"/>
    </location>
</feature>
<dbReference type="Proteomes" id="UP001164746">
    <property type="component" value="Chromosome 3"/>
</dbReference>
<dbReference type="PANTHER" id="PTHR45713:SF6">
    <property type="entry name" value="F5_8 TYPE C DOMAIN-CONTAINING PROTEIN"/>
    <property type="match status" value="1"/>
</dbReference>
<dbReference type="InterPro" id="IPR008979">
    <property type="entry name" value="Galactose-bd-like_sf"/>
</dbReference>
<evidence type="ECO:0000256" key="1">
    <source>
        <dbReference type="SAM" id="MobiDB-lite"/>
    </source>
</evidence>
<gene>
    <name evidence="4" type="ORF">MAR_023821</name>
</gene>
<keyword evidence="5" id="KW-1185">Reference proteome</keyword>
<dbReference type="InterPro" id="IPR051941">
    <property type="entry name" value="BG_Antigen-Binding_Lectin"/>
</dbReference>
<name>A0ABY7DTL9_MYAAR</name>
<dbReference type="SUPFAM" id="SSF49785">
    <property type="entry name" value="Galactose-binding domain-like"/>
    <property type="match status" value="1"/>
</dbReference>
<evidence type="ECO:0000313" key="4">
    <source>
        <dbReference type="EMBL" id="WAQ99448.1"/>
    </source>
</evidence>
<evidence type="ECO:0000256" key="2">
    <source>
        <dbReference type="SAM" id="SignalP"/>
    </source>
</evidence>
<keyword evidence="2" id="KW-0732">Signal</keyword>
<evidence type="ECO:0000313" key="5">
    <source>
        <dbReference type="Proteomes" id="UP001164746"/>
    </source>
</evidence>